<name>A0ABW8N639_9MICC</name>
<keyword evidence="2" id="KW-1185">Reference proteome</keyword>
<evidence type="ECO:0000313" key="1">
    <source>
        <dbReference type="EMBL" id="MFK4639055.1"/>
    </source>
</evidence>
<reference evidence="1 2" key="1">
    <citation type="submission" date="2024-10" db="EMBL/GenBank/DDBJ databases">
        <title>Novel secondary metabolite-producing bacteria for plant disease control.</title>
        <authorList>
            <person name="Chevrette M."/>
        </authorList>
    </citation>
    <scope>NUCLEOTIDE SEQUENCE [LARGE SCALE GENOMIC DNA]</scope>
    <source>
        <strain evidence="1 2">J30 TE3557</strain>
    </source>
</reference>
<evidence type="ECO:0008006" key="3">
    <source>
        <dbReference type="Google" id="ProtNLM"/>
    </source>
</evidence>
<sequence length="184" mass="20858">MSSIVETAIEVLYAAKVPLAAGLSPWRIEKIEDRFSFEFSPDHAQFLSLAMPIGPEWVDWLGDASGIQKRLDWPRDGVLFDVRENAFWPERWGERPPDVREAVQTAREQLGAVATLIPIYSHRFMPAAPAPAGSPVFSVHQADVIYYGSDLAAYFQSEFFNIPDRKLPSHHVDFWSELAEGQWI</sequence>
<organism evidence="1 2">
    <name type="scientific">Paenarthrobacter histidinolovorans</name>
    <dbReference type="NCBI Taxonomy" id="43664"/>
    <lineage>
        <taxon>Bacteria</taxon>
        <taxon>Bacillati</taxon>
        <taxon>Actinomycetota</taxon>
        <taxon>Actinomycetes</taxon>
        <taxon>Micrococcales</taxon>
        <taxon>Micrococcaceae</taxon>
        <taxon>Paenarthrobacter</taxon>
    </lineage>
</organism>
<accession>A0ABW8N639</accession>
<dbReference type="RefSeq" id="WP_404594272.1">
    <property type="nucleotide sequence ID" value="NZ_JBIYEW010000003.1"/>
</dbReference>
<proteinExistence type="predicted"/>
<comment type="caution">
    <text evidence="1">The sequence shown here is derived from an EMBL/GenBank/DDBJ whole genome shotgun (WGS) entry which is preliminary data.</text>
</comment>
<dbReference type="Proteomes" id="UP001620520">
    <property type="component" value="Unassembled WGS sequence"/>
</dbReference>
<dbReference type="PANTHER" id="PTHR32011:SF2">
    <property type="entry name" value="OS08G0472400 PROTEIN"/>
    <property type="match status" value="1"/>
</dbReference>
<dbReference type="EMBL" id="JBIYEW010000003">
    <property type="protein sequence ID" value="MFK4639055.1"/>
    <property type="molecule type" value="Genomic_DNA"/>
</dbReference>
<protein>
    <recommendedName>
        <fullName evidence="3">SMI1/KNR4 family protein</fullName>
    </recommendedName>
</protein>
<gene>
    <name evidence="1" type="ORF">ABIA52_001944</name>
</gene>
<dbReference type="PANTHER" id="PTHR32011">
    <property type="entry name" value="OS08G0472400 PROTEIN"/>
    <property type="match status" value="1"/>
</dbReference>
<evidence type="ECO:0000313" key="2">
    <source>
        <dbReference type="Proteomes" id="UP001620520"/>
    </source>
</evidence>